<dbReference type="InterPro" id="IPR012349">
    <property type="entry name" value="Split_barrel_FMN-bd"/>
</dbReference>
<protein>
    <recommendedName>
        <fullName evidence="3">Flavin-nucleotide-binding protein</fullName>
    </recommendedName>
</protein>
<dbReference type="KEGG" id="cohn:KCTCHS21_44380"/>
<gene>
    <name evidence="1" type="ORF">KCTCHS21_44380</name>
</gene>
<reference evidence="1 2" key="1">
    <citation type="submission" date="2019-01" db="EMBL/GenBank/DDBJ databases">
        <title>Complete genome sequence of Cohnella hallensis HS21 isolated from Korean fir (Abies koreana) rhizospheric soil.</title>
        <authorList>
            <person name="Jiang L."/>
            <person name="Kang S.W."/>
            <person name="Kim S."/>
            <person name="Jung J."/>
            <person name="Kim C.Y."/>
            <person name="Kim D.H."/>
            <person name="Kim S.W."/>
            <person name="Lee J."/>
        </authorList>
    </citation>
    <scope>NUCLEOTIDE SEQUENCE [LARGE SCALE GENOMIC DNA]</scope>
    <source>
        <strain evidence="1 2">HS21</strain>
    </source>
</reference>
<evidence type="ECO:0008006" key="3">
    <source>
        <dbReference type="Google" id="ProtNLM"/>
    </source>
</evidence>
<accession>A0A3T1DAE6</accession>
<dbReference type="PANTHER" id="PTHR34071">
    <property type="entry name" value="5-NITROIMIDAZOLE ANTIBIOTICS RESISTANCE PROTEIN, NIMA-FAMILY-RELATED PROTEIN-RELATED"/>
    <property type="match status" value="1"/>
</dbReference>
<dbReference type="PANTHER" id="PTHR34071:SF2">
    <property type="entry name" value="FLAVIN-NUCLEOTIDE-BINDING PROTEIN"/>
    <property type="match status" value="1"/>
</dbReference>
<evidence type="ECO:0000313" key="2">
    <source>
        <dbReference type="Proteomes" id="UP000289856"/>
    </source>
</evidence>
<dbReference type="RefSeq" id="WP_130613377.1">
    <property type="nucleotide sequence ID" value="NZ_AP019400.1"/>
</dbReference>
<organism evidence="1 2">
    <name type="scientific">Cohnella abietis</name>
    <dbReference type="NCBI Taxonomy" id="2507935"/>
    <lineage>
        <taxon>Bacteria</taxon>
        <taxon>Bacillati</taxon>
        <taxon>Bacillota</taxon>
        <taxon>Bacilli</taxon>
        <taxon>Bacillales</taxon>
        <taxon>Paenibacillaceae</taxon>
        <taxon>Cohnella</taxon>
    </lineage>
</organism>
<evidence type="ECO:0000313" key="1">
    <source>
        <dbReference type="EMBL" id="BBI35039.1"/>
    </source>
</evidence>
<name>A0A3T1DAE6_9BACL</name>
<dbReference type="InterPro" id="IPR024747">
    <property type="entry name" value="Pyridox_Oxase-rel"/>
</dbReference>
<dbReference type="Proteomes" id="UP000289856">
    <property type="component" value="Chromosome"/>
</dbReference>
<dbReference type="Pfam" id="PF12900">
    <property type="entry name" value="Pyridox_ox_2"/>
    <property type="match status" value="1"/>
</dbReference>
<dbReference type="OrthoDB" id="9794935at2"/>
<dbReference type="Gene3D" id="2.30.110.10">
    <property type="entry name" value="Electron Transport, Fmn-binding Protein, Chain A"/>
    <property type="match status" value="1"/>
</dbReference>
<sequence length="208" mass="23640">MRRKEFNVDDPELYESFLEEQHDGVLTFIGTDGWPKAVPLNYVYHNEVIYFHGSKKGEKITGLASDSRAEFLVYQSHAFIPSYFTDPYLACPATVFFRSVRIRGHVTQVEEAEEKASVLAALLTRMQPEGGYSPIDATDKRYTGSLRGVAVLRLDPEEITGKFKFGQNLSETRREQVIQGLCERDLSDDPDTIKRIRDSAPKCPFSHN</sequence>
<keyword evidence="2" id="KW-1185">Reference proteome</keyword>
<dbReference type="SUPFAM" id="SSF50475">
    <property type="entry name" value="FMN-binding split barrel"/>
    <property type="match status" value="1"/>
</dbReference>
<dbReference type="EMBL" id="AP019400">
    <property type="protein sequence ID" value="BBI35039.1"/>
    <property type="molecule type" value="Genomic_DNA"/>
</dbReference>
<dbReference type="AlphaFoldDB" id="A0A3T1DAE6"/>
<proteinExistence type="predicted"/>